<dbReference type="AlphaFoldDB" id="G0JMS7"/>
<dbReference type="HOGENOM" id="CLU_2366463_0_0_6"/>
<evidence type="ECO:0000313" key="2">
    <source>
        <dbReference type="Proteomes" id="UP000009220"/>
    </source>
</evidence>
<dbReference type="KEGG" id="afi:Acife_2091"/>
<organism evidence="1 2">
    <name type="scientific">Acidithiobacillus ferrivorans SS3</name>
    <dbReference type="NCBI Taxonomy" id="743299"/>
    <lineage>
        <taxon>Bacteria</taxon>
        <taxon>Pseudomonadati</taxon>
        <taxon>Pseudomonadota</taxon>
        <taxon>Acidithiobacillia</taxon>
        <taxon>Acidithiobacillales</taxon>
        <taxon>Acidithiobacillaceae</taxon>
        <taxon>Acidithiobacillus</taxon>
    </lineage>
</organism>
<gene>
    <name evidence="1" type="ORF">Acife_2091</name>
</gene>
<dbReference type="STRING" id="743299.Acife_2091"/>
<dbReference type="EMBL" id="CP002985">
    <property type="protein sequence ID" value="AEM48210.1"/>
    <property type="molecule type" value="Genomic_DNA"/>
</dbReference>
<proteinExistence type="predicted"/>
<protein>
    <submittedName>
        <fullName evidence="1">Uncharacterized protein</fullName>
    </submittedName>
</protein>
<dbReference type="Proteomes" id="UP000009220">
    <property type="component" value="Chromosome"/>
</dbReference>
<accession>G0JMS7</accession>
<dbReference type="RefSeq" id="WP_014029462.1">
    <property type="nucleotide sequence ID" value="NC_015942.1"/>
</dbReference>
<reference evidence="1 2" key="1">
    <citation type="journal article" date="2011" name="J. Bacteriol.">
        <title>Draft genome of the psychrotolerant acidophile Acidithiobacillus ferrivorans SS3.</title>
        <authorList>
            <person name="Liljeqvist M."/>
            <person name="Valdes J."/>
            <person name="Holmes D.S."/>
            <person name="Dopson M."/>
        </authorList>
    </citation>
    <scope>NUCLEOTIDE SEQUENCE [LARGE SCALE GENOMIC DNA]</scope>
    <source>
        <strain evidence="1 2">SS3</strain>
    </source>
</reference>
<evidence type="ECO:0000313" key="1">
    <source>
        <dbReference type="EMBL" id="AEM48210.1"/>
    </source>
</evidence>
<name>G0JMS7_9PROT</name>
<sequence length="104" mass="11891">MLKRQVQCLLHNPVSQRNDITMDFTTALGKHLHVSVPISVFARLSQRLGSNYKADCWIVVRCSEVKALSAETVQQYINMMVGEIVCQENDRRTQITPNIEVRFA</sequence>